<name>A0A418VS89_9PROT</name>
<protein>
    <submittedName>
        <fullName evidence="1">Uncharacterized protein</fullName>
    </submittedName>
</protein>
<dbReference type="RefSeq" id="WP_119833142.1">
    <property type="nucleotide sequence ID" value="NZ_QYUL01000003.1"/>
</dbReference>
<evidence type="ECO:0000313" key="2">
    <source>
        <dbReference type="Proteomes" id="UP000283458"/>
    </source>
</evidence>
<accession>A0A418VS89</accession>
<dbReference type="AlphaFoldDB" id="A0A418VS89"/>
<reference evidence="1 2" key="1">
    <citation type="submission" date="2018-09" db="EMBL/GenBank/DDBJ databases">
        <authorList>
            <person name="Zhu H."/>
        </authorList>
    </citation>
    <scope>NUCLEOTIDE SEQUENCE [LARGE SCALE GENOMIC DNA]</scope>
    <source>
        <strain evidence="1 2">K2W22B-5</strain>
    </source>
</reference>
<organism evidence="1 2">
    <name type="scientific">Azospirillum cavernae</name>
    <dbReference type="NCBI Taxonomy" id="2320860"/>
    <lineage>
        <taxon>Bacteria</taxon>
        <taxon>Pseudomonadati</taxon>
        <taxon>Pseudomonadota</taxon>
        <taxon>Alphaproteobacteria</taxon>
        <taxon>Rhodospirillales</taxon>
        <taxon>Azospirillaceae</taxon>
        <taxon>Azospirillum</taxon>
    </lineage>
</organism>
<dbReference type="Proteomes" id="UP000283458">
    <property type="component" value="Unassembled WGS sequence"/>
</dbReference>
<dbReference type="OrthoDB" id="7305033at2"/>
<dbReference type="EMBL" id="QYUL01000003">
    <property type="protein sequence ID" value="RJF79354.1"/>
    <property type="molecule type" value="Genomic_DNA"/>
</dbReference>
<comment type="caution">
    <text evidence="1">The sequence shown here is derived from an EMBL/GenBank/DDBJ whole genome shotgun (WGS) entry which is preliminary data.</text>
</comment>
<sequence>MTTAASFAVGARVTIHNSQSGPQSIAVVERFTQDKRCMVLSDGTEWRADGRRQWGFRGSYYKGPVVLPFEPGDDAYVGKRRSIGALRKFTDGLTMESAISAEALRRILDVVEQEMAALPKPTTVESHGNTDQAED</sequence>
<proteinExistence type="predicted"/>
<gene>
    <name evidence="1" type="ORF">D3877_21465</name>
</gene>
<keyword evidence="2" id="KW-1185">Reference proteome</keyword>
<evidence type="ECO:0000313" key="1">
    <source>
        <dbReference type="EMBL" id="RJF79354.1"/>
    </source>
</evidence>